<keyword evidence="3 6" id="KW-0812">Transmembrane</keyword>
<evidence type="ECO:0000313" key="7">
    <source>
        <dbReference type="EMBL" id="AWD32293.1"/>
    </source>
</evidence>
<dbReference type="Proteomes" id="UP000266796">
    <property type="component" value="Chromosome"/>
</dbReference>
<sequence length="397" mass="45694">MGWALDPNIWIGFFTLIFLEVILGIDNLIFITILIDKLPFNQKDKALIVGIVFALIMRFILLFAISWLLNFNHPIFFISTFPFSIKNIILLIGGFILLIKSFLELYNRLTIKNNTIIKINNYTNFWFVVLEIVLLDAVFSLDAVITAISIVDNLIVMMIAITIAMIFMLIASKSLTIFLKLYPNIIILCLVFLIFIGLSLIFESIGITIPKEYFYLSILFSVLIEILTSFNKVNNMFENNSNKKIICDLIPLKDPINSLTLSSQKIDKFIINIDKLLFINVHNDNKIDKETILTKLDYNYFVLYDNIIDNIIGVGKIQTLIINGLYRDKNINVKDCCKPILIDLNVKSIDLLKIFSVRNCDIAFVMHDNKVIGFVTLKHMFDLLNKIDEISFHIKIL</sequence>
<dbReference type="Pfam" id="PF03741">
    <property type="entry name" value="TerC"/>
    <property type="match status" value="1"/>
</dbReference>
<evidence type="ECO:0000256" key="1">
    <source>
        <dbReference type="ARBA" id="ARBA00004141"/>
    </source>
</evidence>
<evidence type="ECO:0000256" key="5">
    <source>
        <dbReference type="ARBA" id="ARBA00023136"/>
    </source>
</evidence>
<feature type="transmembrane region" description="Helical" evidence="6">
    <location>
        <begin position="184"/>
        <end position="207"/>
    </location>
</feature>
<evidence type="ECO:0000256" key="6">
    <source>
        <dbReference type="SAM" id="Phobius"/>
    </source>
</evidence>
<dbReference type="KEGG" id="kso:CKSOR_00161"/>
<feature type="transmembrane region" description="Helical" evidence="6">
    <location>
        <begin position="213"/>
        <end position="230"/>
    </location>
</feature>
<evidence type="ECO:0000256" key="3">
    <source>
        <dbReference type="ARBA" id="ARBA00022692"/>
    </source>
</evidence>
<name>A0A3Q8ETZ6_9PROT</name>
<feature type="transmembrane region" description="Helical" evidence="6">
    <location>
        <begin position="75"/>
        <end position="103"/>
    </location>
</feature>
<keyword evidence="5 6" id="KW-0472">Membrane</keyword>
<keyword evidence="8" id="KW-1185">Reference proteome</keyword>
<organism evidence="7 8">
    <name type="scientific">Candidatus Kinetoplastidibacterium kentomonadis</name>
    <dbReference type="NCBI Taxonomy" id="1576550"/>
    <lineage>
        <taxon>Bacteria</taxon>
        <taxon>Pseudomonadati</taxon>
        <taxon>Pseudomonadota</taxon>
        <taxon>Betaproteobacteria</taxon>
        <taxon>Candidatus Kinetoplastidibacterium</taxon>
    </lineage>
</organism>
<dbReference type="InterPro" id="IPR005496">
    <property type="entry name" value="Integral_membrane_TerC"/>
</dbReference>
<dbReference type="PANTHER" id="PTHR30238">
    <property type="entry name" value="MEMBRANE BOUND PREDICTED REDOX MODULATOR"/>
    <property type="match status" value="1"/>
</dbReference>
<dbReference type="EMBL" id="CP025628">
    <property type="protein sequence ID" value="AWD32293.1"/>
    <property type="molecule type" value="Genomic_DNA"/>
</dbReference>
<proteinExistence type="inferred from homology"/>
<keyword evidence="4 6" id="KW-1133">Transmembrane helix</keyword>
<protein>
    <submittedName>
        <fullName evidence="7">Uncharacterized protein</fullName>
    </submittedName>
</protein>
<feature type="transmembrane region" description="Helical" evidence="6">
    <location>
        <begin position="154"/>
        <end position="172"/>
    </location>
</feature>
<feature type="transmembrane region" description="Helical" evidence="6">
    <location>
        <begin position="47"/>
        <end position="69"/>
    </location>
</feature>
<reference evidence="7 8" key="1">
    <citation type="journal article" date="2018" name="Parasitology">
        <title>The reduced genome of Candidatus Kinetoplastibacterium sorsogonicusi, the endosymbiont of Kentomonas sorsogonicus (Trypanosomatidae): loss of the haem-synthesis pathway.</title>
        <authorList>
            <person name="Silva F.M."/>
            <person name="Kostygov A.Y."/>
            <person name="Spodareva V.V."/>
            <person name="Butenko A."/>
            <person name="Tossou R."/>
            <person name="Lukes J."/>
            <person name="Yurchenko V."/>
            <person name="Alves J.M.P."/>
        </authorList>
    </citation>
    <scope>NUCLEOTIDE SEQUENCE [LARGE SCALE GENOMIC DNA]</scope>
    <source>
        <strain evidence="7 8">MF-08</strain>
    </source>
</reference>
<evidence type="ECO:0000313" key="8">
    <source>
        <dbReference type="Proteomes" id="UP000266796"/>
    </source>
</evidence>
<evidence type="ECO:0000256" key="2">
    <source>
        <dbReference type="ARBA" id="ARBA00007511"/>
    </source>
</evidence>
<dbReference type="InterPro" id="IPR046342">
    <property type="entry name" value="CBS_dom_sf"/>
</dbReference>
<dbReference type="GO" id="GO:0016020">
    <property type="term" value="C:membrane"/>
    <property type="evidence" value="ECO:0007669"/>
    <property type="project" value="UniProtKB-SubCell"/>
</dbReference>
<feature type="transmembrane region" description="Helical" evidence="6">
    <location>
        <begin position="124"/>
        <end position="148"/>
    </location>
</feature>
<feature type="transmembrane region" description="Helical" evidence="6">
    <location>
        <begin position="12"/>
        <end position="35"/>
    </location>
</feature>
<dbReference type="PANTHER" id="PTHR30238:SF4">
    <property type="entry name" value="SLL1022 PROTEIN"/>
    <property type="match status" value="1"/>
</dbReference>
<evidence type="ECO:0000256" key="4">
    <source>
        <dbReference type="ARBA" id="ARBA00022989"/>
    </source>
</evidence>
<accession>A0A3Q8ETZ6</accession>
<dbReference type="SUPFAM" id="SSF54631">
    <property type="entry name" value="CBS-domain pair"/>
    <property type="match status" value="1"/>
</dbReference>
<comment type="similarity">
    <text evidence="2">Belongs to the TerC family.</text>
</comment>
<dbReference type="Gene3D" id="3.10.580.10">
    <property type="entry name" value="CBS-domain"/>
    <property type="match status" value="1"/>
</dbReference>
<dbReference type="RefSeq" id="WP_108673714.1">
    <property type="nucleotide sequence ID" value="NZ_CP025628.1"/>
</dbReference>
<gene>
    <name evidence="7" type="ORF">CKSOR_00161</name>
</gene>
<dbReference type="AlphaFoldDB" id="A0A3Q8ETZ6"/>
<comment type="subcellular location">
    <subcellularLocation>
        <location evidence="1">Membrane</location>
        <topology evidence="1">Multi-pass membrane protein</topology>
    </subcellularLocation>
</comment>
<dbReference type="OrthoDB" id="9805314at2"/>